<dbReference type="Proteomes" id="UP000230407">
    <property type="component" value="Unassembled WGS sequence"/>
</dbReference>
<name>A0A2M8LZW5_9ACTN</name>
<dbReference type="Pfam" id="PF21962">
    <property type="entry name" value="DUF6924"/>
    <property type="match status" value="1"/>
</dbReference>
<keyword evidence="4" id="KW-1185">Reference proteome</keyword>
<dbReference type="RefSeq" id="WP_100202047.1">
    <property type="nucleotide sequence ID" value="NZ_PGGW01000040.1"/>
</dbReference>
<evidence type="ECO:0000259" key="2">
    <source>
        <dbReference type="Pfam" id="PF21962"/>
    </source>
</evidence>
<dbReference type="AlphaFoldDB" id="A0A2M8LZW5"/>
<protein>
    <recommendedName>
        <fullName evidence="2">DUF6924 domain-containing protein</fullName>
    </recommendedName>
</protein>
<feature type="region of interest" description="Disordered" evidence="1">
    <location>
        <begin position="88"/>
        <end position="107"/>
    </location>
</feature>
<feature type="domain" description="DUF6924" evidence="2">
    <location>
        <begin position="11"/>
        <end position="151"/>
    </location>
</feature>
<organism evidence="3 4">
    <name type="scientific">Streptomyces carminius</name>
    <dbReference type="NCBI Taxonomy" id="2665496"/>
    <lineage>
        <taxon>Bacteria</taxon>
        <taxon>Bacillati</taxon>
        <taxon>Actinomycetota</taxon>
        <taxon>Actinomycetes</taxon>
        <taxon>Kitasatosporales</taxon>
        <taxon>Streptomycetaceae</taxon>
        <taxon>Streptomyces</taxon>
    </lineage>
</organism>
<gene>
    <name evidence="3" type="ORF">CUT44_12575</name>
</gene>
<sequence length="176" mass="19606">MNLLPFDDESTLLVRTDFSDQSAWEALRRACQEGLDDVTRMCFVDDPAHEGATVEQLLELVSEEETFVLVADHVALSQDDAPLLAVDTFQDSEDEDDEGEEEEEEEAWEGYGQALRVGLTGLRSVVVNLSLANTDFEEFAESADADGVFRGIDSPFDDGKDQELLESFRAYRRGEG</sequence>
<accession>A0A2M8LZW5</accession>
<evidence type="ECO:0000313" key="3">
    <source>
        <dbReference type="EMBL" id="PJE97507.1"/>
    </source>
</evidence>
<dbReference type="InterPro" id="IPR053832">
    <property type="entry name" value="DUF6924"/>
</dbReference>
<feature type="compositionally biased region" description="Acidic residues" evidence="1">
    <location>
        <begin position="90"/>
        <end position="107"/>
    </location>
</feature>
<reference evidence="3 4" key="1">
    <citation type="submission" date="2017-11" db="EMBL/GenBank/DDBJ databases">
        <title>Streptomyces carmine sp. nov., a novel actinomycete isolated from Sophora alopecuroides in Xinjiang, China.</title>
        <authorList>
            <person name="Wang Y."/>
            <person name="Luo X."/>
            <person name="Wan C."/>
            <person name="Zhang L."/>
        </authorList>
    </citation>
    <scope>NUCLEOTIDE SEQUENCE [LARGE SCALE GENOMIC DNA]</scope>
    <source>
        <strain evidence="3 4">TRM SA0054</strain>
    </source>
</reference>
<evidence type="ECO:0000313" key="4">
    <source>
        <dbReference type="Proteomes" id="UP000230407"/>
    </source>
</evidence>
<dbReference type="EMBL" id="PGGW01000040">
    <property type="protein sequence ID" value="PJE97507.1"/>
    <property type="molecule type" value="Genomic_DNA"/>
</dbReference>
<comment type="caution">
    <text evidence="3">The sequence shown here is derived from an EMBL/GenBank/DDBJ whole genome shotgun (WGS) entry which is preliminary data.</text>
</comment>
<proteinExistence type="predicted"/>
<evidence type="ECO:0000256" key="1">
    <source>
        <dbReference type="SAM" id="MobiDB-lite"/>
    </source>
</evidence>